<organism evidence="7 8">
    <name type="scientific">Sphingomonas bacterium</name>
    <dbReference type="NCBI Taxonomy" id="1895847"/>
    <lineage>
        <taxon>Bacteria</taxon>
        <taxon>Pseudomonadati</taxon>
        <taxon>Pseudomonadota</taxon>
        <taxon>Alphaproteobacteria</taxon>
        <taxon>Sphingomonadales</taxon>
        <taxon>Sphingomonadaceae</taxon>
        <taxon>Sphingomonas</taxon>
    </lineage>
</organism>
<comment type="caution">
    <text evidence="7">The sequence shown here is derived from an EMBL/GenBank/DDBJ whole genome shotgun (WGS) entry which is preliminary data.</text>
</comment>
<dbReference type="InterPro" id="IPR018313">
    <property type="entry name" value="SBP_3_CS"/>
</dbReference>
<dbReference type="EMBL" id="DOYJ01000249">
    <property type="protein sequence ID" value="HCB76307.1"/>
    <property type="molecule type" value="Genomic_DNA"/>
</dbReference>
<dbReference type="PANTHER" id="PTHR35936:SF17">
    <property type="entry name" value="ARGININE-BINDING EXTRACELLULAR PROTEIN ARTP"/>
    <property type="match status" value="1"/>
</dbReference>
<dbReference type="AlphaFoldDB" id="A0A3D0WC17"/>
<proteinExistence type="inferred from homology"/>
<evidence type="ECO:0000256" key="4">
    <source>
        <dbReference type="RuleBase" id="RU003744"/>
    </source>
</evidence>
<dbReference type="PROSITE" id="PS01039">
    <property type="entry name" value="SBP_BACTERIAL_3"/>
    <property type="match status" value="1"/>
</dbReference>
<reference evidence="7 8" key="1">
    <citation type="journal article" date="2018" name="Nat. Biotechnol.">
        <title>A standardized bacterial taxonomy based on genome phylogeny substantially revises the tree of life.</title>
        <authorList>
            <person name="Parks D.H."/>
            <person name="Chuvochina M."/>
            <person name="Waite D.W."/>
            <person name="Rinke C."/>
            <person name="Skarshewski A."/>
            <person name="Chaumeil P.A."/>
            <person name="Hugenholtz P."/>
        </authorList>
    </citation>
    <scope>NUCLEOTIDE SEQUENCE [LARGE SCALE GENOMIC DNA]</scope>
    <source>
        <strain evidence="7">UBA9015</strain>
    </source>
</reference>
<keyword evidence="3 5" id="KW-0732">Signal</keyword>
<dbReference type="Proteomes" id="UP000262699">
    <property type="component" value="Unassembled WGS sequence"/>
</dbReference>
<protein>
    <submittedName>
        <fullName evidence="7">ABC transporter substrate-binding protein</fullName>
    </submittedName>
</protein>
<feature type="chain" id="PRO_5017705992" evidence="5">
    <location>
        <begin position="21"/>
        <end position="283"/>
    </location>
</feature>
<evidence type="ECO:0000256" key="1">
    <source>
        <dbReference type="ARBA" id="ARBA00004196"/>
    </source>
</evidence>
<dbReference type="InterPro" id="IPR006311">
    <property type="entry name" value="TAT_signal"/>
</dbReference>
<name>A0A3D0WC17_9SPHN</name>
<feature type="signal peptide" evidence="5">
    <location>
        <begin position="1"/>
        <end position="20"/>
    </location>
</feature>
<evidence type="ECO:0000256" key="2">
    <source>
        <dbReference type="ARBA" id="ARBA00010333"/>
    </source>
</evidence>
<evidence type="ECO:0000313" key="8">
    <source>
        <dbReference type="Proteomes" id="UP000262699"/>
    </source>
</evidence>
<dbReference type="SMART" id="SM00062">
    <property type="entry name" value="PBPb"/>
    <property type="match status" value="1"/>
</dbReference>
<gene>
    <name evidence="7" type="ORF">DEP91_09050</name>
</gene>
<evidence type="ECO:0000259" key="6">
    <source>
        <dbReference type="SMART" id="SM00062"/>
    </source>
</evidence>
<evidence type="ECO:0000256" key="5">
    <source>
        <dbReference type="SAM" id="SignalP"/>
    </source>
</evidence>
<dbReference type="Gene3D" id="3.40.190.10">
    <property type="entry name" value="Periplasmic binding protein-like II"/>
    <property type="match status" value="2"/>
</dbReference>
<dbReference type="InterPro" id="IPR001638">
    <property type="entry name" value="Solute-binding_3/MltF_N"/>
</dbReference>
<dbReference type="PROSITE" id="PS51318">
    <property type="entry name" value="TAT"/>
    <property type="match status" value="1"/>
</dbReference>
<dbReference type="GO" id="GO:0030313">
    <property type="term" value="C:cell envelope"/>
    <property type="evidence" value="ECO:0007669"/>
    <property type="project" value="UniProtKB-SubCell"/>
</dbReference>
<feature type="domain" description="Solute-binding protein family 3/N-terminal" evidence="6">
    <location>
        <begin position="36"/>
        <end position="273"/>
    </location>
</feature>
<evidence type="ECO:0000256" key="3">
    <source>
        <dbReference type="ARBA" id="ARBA00022729"/>
    </source>
</evidence>
<accession>A0A3D0WC17</accession>
<comment type="similarity">
    <text evidence="2 4">Belongs to the bacterial solute-binding protein 3 family.</text>
</comment>
<dbReference type="SUPFAM" id="SSF53850">
    <property type="entry name" value="Periplasmic binding protein-like II"/>
    <property type="match status" value="1"/>
</dbReference>
<comment type="subcellular location">
    <subcellularLocation>
        <location evidence="1">Cell envelope</location>
    </subcellularLocation>
</comment>
<evidence type="ECO:0000313" key="7">
    <source>
        <dbReference type="EMBL" id="HCB76307.1"/>
    </source>
</evidence>
<dbReference type="PANTHER" id="PTHR35936">
    <property type="entry name" value="MEMBRANE-BOUND LYTIC MUREIN TRANSGLYCOSYLASE F"/>
    <property type="match status" value="1"/>
</dbReference>
<sequence length="283" mass="30017">MLSRRGFVCGAAAAMAGAVAAPLVAAPLAKIRALGVMRIAVYRDFAPWAAEREGRLVGIDVDIGKLIASKLGVRGEAIQYIADESVDDDLRNMVWRGSLLGQAPGDVMMHVPYDRVLGQRNDRAVLIAPYYRESFAMVCNRATTDCEVPPPQLKGKKLVAELDSIPDFYLSGSFGGVLRPDVRNKLSGEAAVAAVAAGEADAAVATRAQVEAAMKAAGDRLTLRKGPLPAMTSPGWNVGMAVKDDSRDLGDEIERIMEGLAKSGELAGVFAAHGVEYRPPLLT</sequence>